<feature type="region of interest" description="Disordered" evidence="1">
    <location>
        <begin position="283"/>
        <end position="322"/>
    </location>
</feature>
<gene>
    <name evidence="2" type="ORF">R1sor_014660</name>
</gene>
<feature type="region of interest" description="Disordered" evidence="1">
    <location>
        <begin position="149"/>
        <end position="180"/>
    </location>
</feature>
<feature type="compositionally biased region" description="Basic and acidic residues" evidence="1">
    <location>
        <begin position="298"/>
        <end position="317"/>
    </location>
</feature>
<evidence type="ECO:0000256" key="1">
    <source>
        <dbReference type="SAM" id="MobiDB-lite"/>
    </source>
</evidence>
<evidence type="ECO:0000313" key="2">
    <source>
        <dbReference type="EMBL" id="KAL3688351.1"/>
    </source>
</evidence>
<sequence length="401" mass="45128">MRREGKIRGSFVRIRKREEFDYKLGNSTGGKPTNHSKLSGKCKCPVNNAKHCFDCYAGWPYWKALCKTRRMHKLDNRDITRNYKLENFSLKCSPSRQGPGSCTQATRYSYDYDYDEQDTPDQTHSRHSPETTITLASFLRGKHVAHKISANAGPSTSGLDEETQIRSEGLENPEKIPDGSNRLTDIDEEADYSWFVLDSSESDQGSVDLDGCGRKSVVSRGIAMCPKCYLITALGTFSSTGEEIVDCFARCCRPPADPVLPRDIPSHSALVAAVDQGTNFLPIQQDQKSQEGSSADQDQNRKRSRDQSAHSSFKEDVENQLPQPMNELYSTLQQPRRIIQLVRSKAHRAQLADIARRTEDFQISAIPEENLGLVVFKRRLEESLQETSSTEVSQRSQNPVP</sequence>
<protein>
    <submittedName>
        <fullName evidence="2">Uncharacterized protein</fullName>
    </submittedName>
</protein>
<dbReference type="AlphaFoldDB" id="A0ABD3HBW5"/>
<feature type="compositionally biased region" description="Basic and acidic residues" evidence="1">
    <location>
        <begin position="163"/>
        <end position="177"/>
    </location>
</feature>
<proteinExistence type="predicted"/>
<evidence type="ECO:0000313" key="3">
    <source>
        <dbReference type="Proteomes" id="UP001633002"/>
    </source>
</evidence>
<comment type="caution">
    <text evidence="2">The sequence shown here is derived from an EMBL/GenBank/DDBJ whole genome shotgun (WGS) entry which is preliminary data.</text>
</comment>
<dbReference type="EMBL" id="JBJQOH010000004">
    <property type="protein sequence ID" value="KAL3688351.1"/>
    <property type="molecule type" value="Genomic_DNA"/>
</dbReference>
<accession>A0ABD3HBW5</accession>
<keyword evidence="3" id="KW-1185">Reference proteome</keyword>
<organism evidence="2 3">
    <name type="scientific">Riccia sorocarpa</name>
    <dbReference type="NCBI Taxonomy" id="122646"/>
    <lineage>
        <taxon>Eukaryota</taxon>
        <taxon>Viridiplantae</taxon>
        <taxon>Streptophyta</taxon>
        <taxon>Embryophyta</taxon>
        <taxon>Marchantiophyta</taxon>
        <taxon>Marchantiopsida</taxon>
        <taxon>Marchantiidae</taxon>
        <taxon>Marchantiales</taxon>
        <taxon>Ricciaceae</taxon>
        <taxon>Riccia</taxon>
    </lineage>
</organism>
<reference evidence="2 3" key="1">
    <citation type="submission" date="2024-09" db="EMBL/GenBank/DDBJ databases">
        <title>Chromosome-scale assembly of Riccia sorocarpa.</title>
        <authorList>
            <person name="Paukszto L."/>
        </authorList>
    </citation>
    <scope>NUCLEOTIDE SEQUENCE [LARGE SCALE GENOMIC DNA]</scope>
    <source>
        <strain evidence="2">LP-2024</strain>
        <tissue evidence="2">Aerial parts of the thallus</tissue>
    </source>
</reference>
<feature type="compositionally biased region" description="Polar residues" evidence="1">
    <location>
        <begin position="283"/>
        <end position="297"/>
    </location>
</feature>
<name>A0ABD3HBW5_9MARC</name>
<dbReference type="Proteomes" id="UP001633002">
    <property type="component" value="Unassembled WGS sequence"/>
</dbReference>